<organism evidence="7 8">
    <name type="scientific">Actinophytocola xinjiangensis</name>
    <dbReference type="NCBI Taxonomy" id="485602"/>
    <lineage>
        <taxon>Bacteria</taxon>
        <taxon>Bacillati</taxon>
        <taxon>Actinomycetota</taxon>
        <taxon>Actinomycetes</taxon>
        <taxon>Pseudonocardiales</taxon>
        <taxon>Pseudonocardiaceae</taxon>
    </lineage>
</organism>
<dbReference type="CDD" id="cd06173">
    <property type="entry name" value="MFS_MefA_like"/>
    <property type="match status" value="1"/>
</dbReference>
<dbReference type="Pfam" id="PF07690">
    <property type="entry name" value="MFS_1"/>
    <property type="match status" value="1"/>
</dbReference>
<evidence type="ECO:0000256" key="4">
    <source>
        <dbReference type="ARBA" id="ARBA00022989"/>
    </source>
</evidence>
<keyword evidence="5 6" id="KW-0472">Membrane</keyword>
<sequence>MGPRRLLGFAGYRRLLLSRFLSQWGDGLFQGGLLGAVVFNPERAVSPAEIAGGFAVLLLPYSIVGPFAGALLDRWDRRRVLVAANVVRGVLVLVTAGCVAAGVAGLPLLMLALVVMGISRFIGAGLSAALPHVVPVRNLVEANALAVTIGAIVSVFGAACAFGLRSVFGEDDAGSGITTAVAVVGSVLAAVAAARFTRGALGPDAVDEPSTAVAAVANGLFDGARVALRTPSVAAGFCALLAHRVSFGISLLLTVLLMRFSFEDWGPVTAGEPGLGLVLGFGAAGIFVAGVTTARVVTALGRKRAVLLALGLAASAQLCLGLPMVLPTALLAAFLIAYAGQVVKLCVDAAVQRDIGDEARGRVFALYDMLFNITQVFAVGIAATMIPANGESVPLIVIATVVYLIGMAGFELVTRRHQRRETPHPA</sequence>
<evidence type="ECO:0000256" key="2">
    <source>
        <dbReference type="ARBA" id="ARBA00022475"/>
    </source>
</evidence>
<comment type="caution">
    <text evidence="7">The sequence shown here is derived from an EMBL/GenBank/DDBJ whole genome shotgun (WGS) entry which is preliminary data.</text>
</comment>
<dbReference type="Gene3D" id="1.20.1250.20">
    <property type="entry name" value="MFS general substrate transporter like domains"/>
    <property type="match status" value="1"/>
</dbReference>
<dbReference type="GO" id="GO:0005886">
    <property type="term" value="C:plasma membrane"/>
    <property type="evidence" value="ECO:0007669"/>
    <property type="project" value="UniProtKB-SubCell"/>
</dbReference>
<protein>
    <submittedName>
        <fullName evidence="7">MFS transporter</fullName>
    </submittedName>
</protein>
<feature type="transmembrane region" description="Helical" evidence="6">
    <location>
        <begin position="51"/>
        <end position="73"/>
    </location>
</feature>
<feature type="transmembrane region" description="Helical" evidence="6">
    <location>
        <begin position="80"/>
        <end position="103"/>
    </location>
</feature>
<dbReference type="PANTHER" id="PTHR23513:SF17">
    <property type="entry name" value="MEMBRANE PROTEIN"/>
    <property type="match status" value="1"/>
</dbReference>
<keyword evidence="3 6" id="KW-0812">Transmembrane</keyword>
<evidence type="ECO:0000256" key="5">
    <source>
        <dbReference type="ARBA" id="ARBA00023136"/>
    </source>
</evidence>
<evidence type="ECO:0000313" key="7">
    <source>
        <dbReference type="EMBL" id="OLF06385.1"/>
    </source>
</evidence>
<gene>
    <name evidence="7" type="ORF">BLA60_31980</name>
</gene>
<feature type="transmembrane region" description="Helical" evidence="6">
    <location>
        <begin position="277"/>
        <end position="298"/>
    </location>
</feature>
<feature type="transmembrane region" description="Helical" evidence="6">
    <location>
        <begin position="305"/>
        <end position="325"/>
    </location>
</feature>
<evidence type="ECO:0000256" key="3">
    <source>
        <dbReference type="ARBA" id="ARBA00022692"/>
    </source>
</evidence>
<dbReference type="Proteomes" id="UP000185696">
    <property type="component" value="Unassembled WGS sequence"/>
</dbReference>
<dbReference type="PANTHER" id="PTHR23513">
    <property type="entry name" value="INTEGRAL MEMBRANE EFFLUX PROTEIN-RELATED"/>
    <property type="match status" value="1"/>
</dbReference>
<dbReference type="AlphaFoldDB" id="A0A7Z1AV59"/>
<name>A0A7Z1AV59_9PSEU</name>
<comment type="subcellular location">
    <subcellularLocation>
        <location evidence="1">Cell membrane</location>
        <topology evidence="1">Multi-pass membrane protein</topology>
    </subcellularLocation>
</comment>
<evidence type="ECO:0000313" key="8">
    <source>
        <dbReference type="Proteomes" id="UP000185696"/>
    </source>
</evidence>
<feature type="transmembrane region" description="Helical" evidence="6">
    <location>
        <begin position="142"/>
        <end position="164"/>
    </location>
</feature>
<accession>A0A7Z1AV59</accession>
<keyword evidence="4 6" id="KW-1133">Transmembrane helix</keyword>
<evidence type="ECO:0000256" key="1">
    <source>
        <dbReference type="ARBA" id="ARBA00004651"/>
    </source>
</evidence>
<dbReference type="SUPFAM" id="SSF103473">
    <property type="entry name" value="MFS general substrate transporter"/>
    <property type="match status" value="1"/>
</dbReference>
<reference evidence="7 8" key="1">
    <citation type="submission" date="2016-12" db="EMBL/GenBank/DDBJ databases">
        <title>The draft genome sequence of Actinophytocola xinjiangensis.</title>
        <authorList>
            <person name="Wang W."/>
            <person name="Yuan L."/>
        </authorList>
    </citation>
    <scope>NUCLEOTIDE SEQUENCE [LARGE SCALE GENOMIC DNA]</scope>
    <source>
        <strain evidence="7 8">CGMCC 4.4663</strain>
    </source>
</reference>
<feature type="transmembrane region" description="Helical" evidence="6">
    <location>
        <begin position="233"/>
        <end position="257"/>
    </location>
</feature>
<keyword evidence="8" id="KW-1185">Reference proteome</keyword>
<dbReference type="EMBL" id="MSIF01000022">
    <property type="protein sequence ID" value="OLF06385.1"/>
    <property type="molecule type" value="Genomic_DNA"/>
</dbReference>
<feature type="transmembrane region" description="Helical" evidence="6">
    <location>
        <begin position="109"/>
        <end position="130"/>
    </location>
</feature>
<feature type="transmembrane region" description="Helical" evidence="6">
    <location>
        <begin position="331"/>
        <end position="351"/>
    </location>
</feature>
<evidence type="ECO:0000256" key="6">
    <source>
        <dbReference type="SAM" id="Phobius"/>
    </source>
</evidence>
<dbReference type="InterPro" id="IPR036259">
    <property type="entry name" value="MFS_trans_sf"/>
</dbReference>
<keyword evidence="2" id="KW-1003">Cell membrane</keyword>
<feature type="transmembrane region" description="Helical" evidence="6">
    <location>
        <begin position="176"/>
        <end position="194"/>
    </location>
</feature>
<dbReference type="InterPro" id="IPR011701">
    <property type="entry name" value="MFS"/>
</dbReference>
<feature type="transmembrane region" description="Helical" evidence="6">
    <location>
        <begin position="363"/>
        <end position="386"/>
    </location>
</feature>
<dbReference type="GO" id="GO:0022857">
    <property type="term" value="F:transmembrane transporter activity"/>
    <property type="evidence" value="ECO:0007669"/>
    <property type="project" value="InterPro"/>
</dbReference>
<proteinExistence type="predicted"/>
<feature type="transmembrane region" description="Helical" evidence="6">
    <location>
        <begin position="392"/>
        <end position="413"/>
    </location>
</feature>